<dbReference type="EMBL" id="CP051635">
    <property type="protein sequence ID" value="UTD00183.1"/>
    <property type="molecule type" value="Genomic_DNA"/>
</dbReference>
<reference evidence="1" key="1">
    <citation type="submission" date="2020-04" db="EMBL/GenBank/DDBJ databases">
        <title>Comparative genomics of oral phylogroup-2 Treponema strains.</title>
        <authorList>
            <person name="Zeng H."/>
            <person name="Chan Y.K."/>
            <person name="Watt R.M."/>
        </authorList>
    </citation>
    <scope>NUCLEOTIDE SEQUENCE</scope>
    <source>
        <strain evidence="1">OMZ 905</strain>
    </source>
</reference>
<evidence type="ECO:0000313" key="1">
    <source>
        <dbReference type="EMBL" id="UTD00183.1"/>
    </source>
</evidence>
<proteinExistence type="predicted"/>
<name>A0A9Q9EWP5_TREDN</name>
<dbReference type="RefSeq" id="WP_253716162.1">
    <property type="nucleotide sequence ID" value="NZ_CP051522.1"/>
</dbReference>
<evidence type="ECO:0008006" key="3">
    <source>
        <dbReference type="Google" id="ProtNLM"/>
    </source>
</evidence>
<dbReference type="AlphaFoldDB" id="A0A9Q9EWP5"/>
<protein>
    <recommendedName>
        <fullName evidence="3">Phospholipase C/D domain-containing protein</fullName>
    </recommendedName>
</protein>
<dbReference type="Proteomes" id="UP001056981">
    <property type="component" value="Chromosome"/>
</dbReference>
<accession>A0A9Q9EWP5</accession>
<organism evidence="1 2">
    <name type="scientific">Treponema denticola</name>
    <dbReference type="NCBI Taxonomy" id="158"/>
    <lineage>
        <taxon>Bacteria</taxon>
        <taxon>Pseudomonadati</taxon>
        <taxon>Spirochaetota</taxon>
        <taxon>Spirochaetia</taxon>
        <taxon>Spirochaetales</taxon>
        <taxon>Treponemataceae</taxon>
        <taxon>Treponema</taxon>
    </lineage>
</organism>
<gene>
    <name evidence="1" type="ORF">E4N86_05500</name>
</gene>
<evidence type="ECO:0000313" key="2">
    <source>
        <dbReference type="Proteomes" id="UP001056981"/>
    </source>
</evidence>
<sequence length="190" mass="22806">MPEKYAHILIAKKYLYGMELNLSDVSDFFLGSIYPDLFNITNKDVFYTSHFIKEGKGFQLSLLNEFCINNYSKFSKYFFEGVRLHIFSDLYVKKTIDEYYSFFKDTINYSDSDLVNQLIRYNKSQIISELKILKENKVYLNDLQENFDNIFIADETNNESFLNVDEEKYNNYLEKMISEYKIKQFEEFDV</sequence>